<accession>A0A348B5D7</accession>
<keyword evidence="2" id="KW-1185">Reference proteome</keyword>
<proteinExistence type="predicted"/>
<dbReference type="KEGG" id="sacd:HS1genome_1778"/>
<organism evidence="1 2">
    <name type="scientific">Sulfodiicoccus acidiphilus</name>
    <dbReference type="NCBI Taxonomy" id="1670455"/>
    <lineage>
        <taxon>Archaea</taxon>
        <taxon>Thermoproteota</taxon>
        <taxon>Thermoprotei</taxon>
        <taxon>Sulfolobales</taxon>
        <taxon>Sulfolobaceae</taxon>
        <taxon>Sulfodiicoccus</taxon>
    </lineage>
</organism>
<protein>
    <submittedName>
        <fullName evidence="1">Uncharacterized protein</fullName>
    </submittedName>
</protein>
<gene>
    <name evidence="1" type="ORF">HS1genome_1778</name>
</gene>
<dbReference type="EMBL" id="AP018553">
    <property type="protein sequence ID" value="BBD73389.1"/>
    <property type="molecule type" value="Genomic_DNA"/>
</dbReference>
<reference evidence="2" key="1">
    <citation type="submission" date="2018-04" db="EMBL/GenBank/DDBJ databases">
        <title>Complete genome sequence of Sulfodiicoccus acidiphilus strain HS-1.</title>
        <authorList>
            <person name="Sakai H.D."/>
            <person name="Kurosawa N."/>
        </authorList>
    </citation>
    <scope>NUCLEOTIDE SEQUENCE [LARGE SCALE GENOMIC DNA]</scope>
    <source>
        <strain evidence="2">HS-1</strain>
    </source>
</reference>
<dbReference type="Proteomes" id="UP000276741">
    <property type="component" value="Chromosome"/>
</dbReference>
<dbReference type="AlphaFoldDB" id="A0A348B5D7"/>
<evidence type="ECO:0000313" key="2">
    <source>
        <dbReference type="Proteomes" id="UP000276741"/>
    </source>
</evidence>
<sequence length="199" mass="22316">MATKLFYLRAALPPVDLRELLSLLRVPRTRWEVSRRAGKRAVKLLDFLVLTGAVERRGRYYVFTDRFPVVYLDVEAREREGSLEVHTSYLTLSPFGELKIFGVVKGFTGPVEVTSSGEGRTSYVIRGLSPVSTVPYTCVETWYPSLRVRVISKGPGDVVPFKGAHRYYAVVGYEVTERPTWRFAPPGVYGVVHGGTEGL</sequence>
<name>A0A348B5D7_9CREN</name>
<evidence type="ECO:0000313" key="1">
    <source>
        <dbReference type="EMBL" id="BBD73389.1"/>
    </source>
</evidence>